<dbReference type="EMBL" id="BAAAZG010000069">
    <property type="protein sequence ID" value="GAA4103010.1"/>
    <property type="molecule type" value="Genomic_DNA"/>
</dbReference>
<dbReference type="Proteomes" id="UP001500683">
    <property type="component" value="Unassembled WGS sequence"/>
</dbReference>
<sequence length="82" mass="9003">MPDATGDQGRRAFLERSARAAGILRRSDFSLRVGRVARQRVRCSCTQAPADDTGPVVPQSVTVASAAIDWGMRRNGRWDTDE</sequence>
<evidence type="ECO:0000313" key="2">
    <source>
        <dbReference type="Proteomes" id="UP001500683"/>
    </source>
</evidence>
<comment type="caution">
    <text evidence="1">The sequence shown here is derived from an EMBL/GenBank/DDBJ whole genome shotgun (WGS) entry which is preliminary data.</text>
</comment>
<proteinExistence type="predicted"/>
<accession>A0ABP7X2K3</accession>
<gene>
    <name evidence="1" type="ORF">GCM10022214_81420</name>
</gene>
<protein>
    <submittedName>
        <fullName evidence="1">Uncharacterized protein</fullName>
    </submittedName>
</protein>
<organism evidence="1 2">
    <name type="scientific">Actinomadura miaoliensis</name>
    <dbReference type="NCBI Taxonomy" id="430685"/>
    <lineage>
        <taxon>Bacteria</taxon>
        <taxon>Bacillati</taxon>
        <taxon>Actinomycetota</taxon>
        <taxon>Actinomycetes</taxon>
        <taxon>Streptosporangiales</taxon>
        <taxon>Thermomonosporaceae</taxon>
        <taxon>Actinomadura</taxon>
    </lineage>
</organism>
<name>A0ABP7X2K3_9ACTN</name>
<keyword evidence="2" id="KW-1185">Reference proteome</keyword>
<evidence type="ECO:0000313" key="1">
    <source>
        <dbReference type="EMBL" id="GAA4103010.1"/>
    </source>
</evidence>
<reference evidence="2" key="1">
    <citation type="journal article" date="2019" name="Int. J. Syst. Evol. Microbiol.">
        <title>The Global Catalogue of Microorganisms (GCM) 10K type strain sequencing project: providing services to taxonomists for standard genome sequencing and annotation.</title>
        <authorList>
            <consortium name="The Broad Institute Genomics Platform"/>
            <consortium name="The Broad Institute Genome Sequencing Center for Infectious Disease"/>
            <person name="Wu L."/>
            <person name="Ma J."/>
        </authorList>
    </citation>
    <scope>NUCLEOTIDE SEQUENCE [LARGE SCALE GENOMIC DNA]</scope>
    <source>
        <strain evidence="2">JCM 16702</strain>
    </source>
</reference>